<feature type="non-terminal residue" evidence="1">
    <location>
        <position position="1"/>
    </location>
</feature>
<dbReference type="InterPro" id="IPR037119">
    <property type="entry name" value="Haem_oxidase_HugZ-like_sf"/>
</dbReference>
<dbReference type="Gene3D" id="3.20.180.10">
    <property type="entry name" value="PNP-oxidase-like"/>
    <property type="match status" value="1"/>
</dbReference>
<reference evidence="1" key="1">
    <citation type="submission" date="2018-06" db="EMBL/GenBank/DDBJ databases">
        <authorList>
            <person name="Zhirakovskaya E."/>
        </authorList>
    </citation>
    <scope>NUCLEOTIDE SEQUENCE</scope>
</reference>
<protein>
    <recommendedName>
        <fullName evidence="2">DUF2470 domain-containing protein</fullName>
    </recommendedName>
</protein>
<dbReference type="SUPFAM" id="SSF50475">
    <property type="entry name" value="FMN-binding split barrel"/>
    <property type="match status" value="1"/>
</dbReference>
<evidence type="ECO:0008006" key="2">
    <source>
        <dbReference type="Google" id="ProtNLM"/>
    </source>
</evidence>
<name>A0A3B1E7X7_9ZZZZ</name>
<accession>A0A3B1E7X7</accession>
<dbReference type="EMBL" id="UOGK01000365">
    <property type="protein sequence ID" value="VAX40267.1"/>
    <property type="molecule type" value="Genomic_DNA"/>
</dbReference>
<gene>
    <name evidence="1" type="ORF">MNBD_PLANCTO03-780</name>
</gene>
<proteinExistence type="predicted"/>
<organism evidence="1">
    <name type="scientific">hydrothermal vent metagenome</name>
    <dbReference type="NCBI Taxonomy" id="652676"/>
    <lineage>
        <taxon>unclassified sequences</taxon>
        <taxon>metagenomes</taxon>
        <taxon>ecological metagenomes</taxon>
    </lineage>
</organism>
<dbReference type="AlphaFoldDB" id="A0A3B1E7X7"/>
<evidence type="ECO:0000313" key="1">
    <source>
        <dbReference type="EMBL" id="VAX40267.1"/>
    </source>
</evidence>
<sequence>PTTPADAVCALRAAAEGHLTIDEQPPRRVRYVFDRRRGGLVFPMPAEAAGAGEGQLLVPDEHDPVVAALLSLDIVTELDGAVEIRFEIYHGRAHEAAWAIATIEALRYHGEPFDSEELVLTDEILEHEPGLCRELNTDPEALRAACANLAGAEVEEPVAVGVDPDGIDIRARFGIVRLGFVERAETIERVREQIAALTARSRA</sequence>